<dbReference type="EMBL" id="JAHLQT010038733">
    <property type="protein sequence ID" value="KAG7156801.1"/>
    <property type="molecule type" value="Genomic_DNA"/>
</dbReference>
<organism evidence="3 4">
    <name type="scientific">Homarus americanus</name>
    <name type="common">American lobster</name>
    <dbReference type="NCBI Taxonomy" id="6706"/>
    <lineage>
        <taxon>Eukaryota</taxon>
        <taxon>Metazoa</taxon>
        <taxon>Ecdysozoa</taxon>
        <taxon>Arthropoda</taxon>
        <taxon>Crustacea</taxon>
        <taxon>Multicrustacea</taxon>
        <taxon>Malacostraca</taxon>
        <taxon>Eumalacostraca</taxon>
        <taxon>Eucarida</taxon>
        <taxon>Decapoda</taxon>
        <taxon>Pleocyemata</taxon>
        <taxon>Astacidea</taxon>
        <taxon>Nephropoidea</taxon>
        <taxon>Nephropidae</taxon>
        <taxon>Homarus</taxon>
    </lineage>
</organism>
<evidence type="ECO:0000256" key="1">
    <source>
        <dbReference type="SAM" id="MobiDB-lite"/>
    </source>
</evidence>
<dbReference type="PANTHER" id="PTHR24274:SF1">
    <property type="entry name" value="CILIA- AND FLAGELLA-ASSOCIATED PROTEIN 161"/>
    <property type="match status" value="1"/>
</dbReference>
<keyword evidence="3" id="KW-0966">Cell projection</keyword>
<feature type="region of interest" description="Disordered" evidence="1">
    <location>
        <begin position="29"/>
        <end position="57"/>
    </location>
</feature>
<reference evidence="3" key="1">
    <citation type="journal article" date="2021" name="Sci. Adv.">
        <title>The American lobster genome reveals insights on longevity, neural, and immune adaptations.</title>
        <authorList>
            <person name="Polinski J.M."/>
            <person name="Zimin A.V."/>
            <person name="Clark K.F."/>
            <person name="Kohn A.B."/>
            <person name="Sadowski N."/>
            <person name="Timp W."/>
            <person name="Ptitsyn A."/>
            <person name="Khanna P."/>
            <person name="Romanova D.Y."/>
            <person name="Williams P."/>
            <person name="Greenwood S.J."/>
            <person name="Moroz L.L."/>
            <person name="Walt D.R."/>
            <person name="Bodnar A.G."/>
        </authorList>
    </citation>
    <scope>NUCLEOTIDE SEQUENCE</scope>
    <source>
        <strain evidence="3">GMGI-L3</strain>
    </source>
</reference>
<dbReference type="GO" id="GO:0031514">
    <property type="term" value="C:motile cilium"/>
    <property type="evidence" value="ECO:0007669"/>
    <property type="project" value="TreeGrafter"/>
</dbReference>
<feature type="region of interest" description="Disordered" evidence="1">
    <location>
        <begin position="75"/>
        <end position="120"/>
    </location>
</feature>
<keyword evidence="3" id="KW-0969">Cilium</keyword>
<accession>A0A8J5MME1</accession>
<feature type="compositionally biased region" description="Basic residues" evidence="1">
    <location>
        <begin position="75"/>
        <end position="84"/>
    </location>
</feature>
<keyword evidence="4" id="KW-1185">Reference proteome</keyword>
<evidence type="ECO:0000313" key="3">
    <source>
        <dbReference type="EMBL" id="KAG7156801.1"/>
    </source>
</evidence>
<feature type="domain" description="MIR" evidence="2">
    <location>
        <begin position="171"/>
        <end position="230"/>
    </location>
</feature>
<feature type="compositionally biased region" description="Polar residues" evidence="1">
    <location>
        <begin position="88"/>
        <end position="114"/>
    </location>
</feature>
<name>A0A8J5MME1_HOMAM</name>
<dbReference type="InterPro" id="IPR016093">
    <property type="entry name" value="MIR_motif"/>
</dbReference>
<evidence type="ECO:0000259" key="2">
    <source>
        <dbReference type="PROSITE" id="PS50919"/>
    </source>
</evidence>
<dbReference type="GO" id="GO:0060271">
    <property type="term" value="P:cilium assembly"/>
    <property type="evidence" value="ECO:0007669"/>
    <property type="project" value="TreeGrafter"/>
</dbReference>
<keyword evidence="3" id="KW-0282">Flagellum</keyword>
<sequence length="383" mass="42304">MEAEVSVCPDGLLHFGDSVIIHVPVVQPHKGQAPTHKGHATTHKGQATTHKGQATTHKGQATTHKGHAITHKGHATTHKGHATTHKGQATTHKGQATTHKGQATTHKGQATTQKGAPRPAFPCTITATPTRQALMKNQYQEAPLTASPDHHQPVIKNVFTILPRRSSHALGSALCYGDPFDLVHLAASGERMYVTSPVGSALHSGRESRRQEVLLMGESSAHSAWRLQPSEPELRLTYEGQPAEVGARVRMIQTMTNQPLVVEEEFHTNTIFGQEQEVSVGVVTRATTRAASVIAFLTWTRRTPQPDSPLKTHRQQEEGEEQEVITKEEDVLQEEREKQEKQRQEEEEKKEAEERQLEERVEGLRLVLDNESDASDQGDDEAR</sequence>
<dbReference type="InterPro" id="IPR055325">
    <property type="entry name" value="CF161"/>
</dbReference>
<comment type="caution">
    <text evidence="3">The sequence shown here is derived from an EMBL/GenBank/DDBJ whole genome shotgun (WGS) entry which is preliminary data.</text>
</comment>
<gene>
    <name evidence="3" type="primary">Cfap161-L</name>
    <name evidence="3" type="ORF">Hamer_G023775</name>
</gene>
<dbReference type="PANTHER" id="PTHR24274">
    <property type="entry name" value="CILIA- AND FLAGELLA-ASSOCIATED PROTEIN 161"/>
    <property type="match status" value="1"/>
</dbReference>
<proteinExistence type="predicted"/>
<dbReference type="Proteomes" id="UP000747542">
    <property type="component" value="Unassembled WGS sequence"/>
</dbReference>
<dbReference type="PROSITE" id="PS50919">
    <property type="entry name" value="MIR"/>
    <property type="match status" value="1"/>
</dbReference>
<protein>
    <submittedName>
        <fullName evidence="3">Cilia- and flagella-associated protein 161-like</fullName>
    </submittedName>
</protein>
<dbReference type="Pfam" id="PF24569">
    <property type="entry name" value="CFAP161"/>
    <property type="match status" value="1"/>
</dbReference>
<feature type="region of interest" description="Disordered" evidence="1">
    <location>
        <begin position="302"/>
        <end position="383"/>
    </location>
</feature>
<evidence type="ECO:0000313" key="4">
    <source>
        <dbReference type="Proteomes" id="UP000747542"/>
    </source>
</evidence>
<feature type="compositionally biased region" description="Acidic residues" evidence="1">
    <location>
        <begin position="370"/>
        <end position="383"/>
    </location>
</feature>
<feature type="compositionally biased region" description="Polar residues" evidence="1">
    <location>
        <begin position="43"/>
        <end position="57"/>
    </location>
</feature>
<dbReference type="AlphaFoldDB" id="A0A8J5MME1"/>
<feature type="compositionally biased region" description="Basic and acidic residues" evidence="1">
    <location>
        <begin position="324"/>
        <end position="363"/>
    </location>
</feature>